<sequence>MDGLSHARIESGLCSRFKELGVPEEGQLLGSFQLQSLSLFVVITVTLVSAVQLTKAGGKDVSWEGRKEYLERGSWHRSPGSKATTLELGSFEITSLSPCCSSINIFRTL</sequence>
<comment type="caution">
    <text evidence="1">The sequence shown here is derived from an EMBL/GenBank/DDBJ whole genome shotgun (WGS) entry which is preliminary data.</text>
</comment>
<keyword evidence="2" id="KW-1185">Reference proteome</keyword>
<organism evidence="1 2">
    <name type="scientific">Canavalia gladiata</name>
    <name type="common">Sword bean</name>
    <name type="synonym">Dolichos gladiatus</name>
    <dbReference type="NCBI Taxonomy" id="3824"/>
    <lineage>
        <taxon>Eukaryota</taxon>
        <taxon>Viridiplantae</taxon>
        <taxon>Streptophyta</taxon>
        <taxon>Embryophyta</taxon>
        <taxon>Tracheophyta</taxon>
        <taxon>Spermatophyta</taxon>
        <taxon>Magnoliopsida</taxon>
        <taxon>eudicotyledons</taxon>
        <taxon>Gunneridae</taxon>
        <taxon>Pentapetalae</taxon>
        <taxon>rosids</taxon>
        <taxon>fabids</taxon>
        <taxon>Fabales</taxon>
        <taxon>Fabaceae</taxon>
        <taxon>Papilionoideae</taxon>
        <taxon>50 kb inversion clade</taxon>
        <taxon>NPAAA clade</taxon>
        <taxon>indigoferoid/millettioid clade</taxon>
        <taxon>Phaseoleae</taxon>
        <taxon>Canavalia</taxon>
    </lineage>
</organism>
<proteinExistence type="predicted"/>
<protein>
    <submittedName>
        <fullName evidence="1">Uncharacterized protein</fullName>
    </submittedName>
</protein>
<reference evidence="1 2" key="1">
    <citation type="submission" date="2024-01" db="EMBL/GenBank/DDBJ databases">
        <title>The genomes of 5 underutilized Papilionoideae crops provide insights into root nodulation and disease resistanc.</title>
        <authorList>
            <person name="Jiang F."/>
        </authorList>
    </citation>
    <scope>NUCLEOTIDE SEQUENCE [LARGE SCALE GENOMIC DNA]</scope>
    <source>
        <strain evidence="1">LVBAO_FW01</strain>
        <tissue evidence="1">Leaves</tissue>
    </source>
</reference>
<accession>A0AAN9PSA9</accession>
<dbReference type="AlphaFoldDB" id="A0AAN9PSA9"/>
<dbReference type="EMBL" id="JAYMYQ010000010">
    <property type="protein sequence ID" value="KAK7308207.1"/>
    <property type="molecule type" value="Genomic_DNA"/>
</dbReference>
<evidence type="ECO:0000313" key="1">
    <source>
        <dbReference type="EMBL" id="KAK7308207.1"/>
    </source>
</evidence>
<name>A0AAN9PSA9_CANGL</name>
<evidence type="ECO:0000313" key="2">
    <source>
        <dbReference type="Proteomes" id="UP001367508"/>
    </source>
</evidence>
<gene>
    <name evidence="1" type="ORF">VNO77_41807</name>
</gene>
<dbReference type="Proteomes" id="UP001367508">
    <property type="component" value="Unassembled WGS sequence"/>
</dbReference>